<evidence type="ECO:0000313" key="4">
    <source>
        <dbReference type="Proteomes" id="UP000735302"/>
    </source>
</evidence>
<dbReference type="Pfam" id="PF16507">
    <property type="entry name" value="HEAT_PSME4_mid"/>
    <property type="match status" value="1"/>
</dbReference>
<dbReference type="GO" id="GO:0005829">
    <property type="term" value="C:cytosol"/>
    <property type="evidence" value="ECO:0007669"/>
    <property type="project" value="TreeGrafter"/>
</dbReference>
<name>A0AAV3ZKS5_9GAST</name>
<dbReference type="EMBL" id="BLXT01002683">
    <property type="protein sequence ID" value="GFN96540.1"/>
    <property type="molecule type" value="Genomic_DNA"/>
</dbReference>
<dbReference type="InterPro" id="IPR032430">
    <property type="entry name" value="Blm10_mid"/>
</dbReference>
<comment type="caution">
    <text evidence="3">The sequence shown here is derived from an EMBL/GenBank/DDBJ whole genome shotgun (WGS) entry which is preliminary data.</text>
</comment>
<sequence>MLPPLAVKLSMRLPQDFLGGVVSISGPGQYRAISPLQIEAKIIDGEGGSENVVQEHINKLFKALHSFFHPSNVGRWTLRLGSFLQNLPKSLVKRLRREHYKECKWLTAIPHPYKLTDAQVTEFVESVKPSVFVAIFSKMGSQDSSMGLRHLATLRPEIVIPPFLEKMYPAMETLIEPHRLIACMVCMVHIARPMLTATKHFPEGRSHVLPLLNLALPGIDPNDFRKTLVTLQMISTFVTLIPIVDSSEAIHVLQDLNEHERELCSATAQFEDFVLAFLDRIFNLIESNSQEASIAVVERQLLEHSVLEVGIGSTVSAMLQQCSSPIYLSALKKIHRFITSSVFEVKVSGKLAAHFCRAAVRIKPELSLKIFIPHLCSSIKTFMEDHPGVYEEEHLDNAFMWNLLILSQLMRCDGVQLLTYKSELLDVIQASVHLKCVQAYEMAGQLLRFLLRSLTQIYPLEFCSVEQDFDQPFENYLSIRDWATPGDVDDLHIQWHTPSQEEVAFAQEMLDCLLVPQLEFFQNISVDNEVSKEELLRQLNLVMEVISGAGSHLAPLDGEKVHLVDSQVPLIRFSCYVCLNGAELTAKGKNVRESVHGAISHLLRYLSASREDDTKSLFHIIKIYESILMHYGTVRQDFDSRWKSFHIVKSSLENQLTAKKKHLRALLIDRMQLQHELRTLNFCERHFTKRHQDITADLLSLSVSRYREVRKKAQTSLHQILRTYAFSYHVCLNPLAENLVNSSVEEHVFKGSLHTIQGGGKTCLANKRNWETLLKLWPSLVQAQHSEKPSILRVIEDIMNKVFKGLETFAIVIMTSADVIKSAGRLLSEGTAPLPEGSPATAEELQSGIEFERSKNEAATQNFNSLVDKIIDLVQSGKLTWKFNQIGYEFLSLLIHEDVPPSPQFISLFTKNCASDLLYVRKLSLNTLAMALEVMKRKPKKIVVDLEKAAGVGPIDHNSLVPGDREDNMWLQYDPAKFITSEEEWNKHIFIEKTHWGYYCWPKELKTYAPYSELPKLDRTREELSDSEKAVYDCWMNADFVAKVFEFLALEEDKSSDKFRLPVVKYFKCLFRNFGETFLEQCKPHIEKYAKDQSHNKHASSQRCAMEALAGLINGSKIWPYSKLERVWAWIIPILEHVLANLTVDTLGDWNSFFMHICENRAPHKLQWLYRTLLKNPLDGEGGAFGDTASFVAKQPGLGLDSTTAGTGSKEACHSGLSILALKLPTSNATKIWLSCRAAVSTQNDRGISVAQLRVN</sequence>
<proteinExistence type="predicted"/>
<accession>A0AAV3ZKS5</accession>
<feature type="domain" description="Proteasome activator Blm10 middle HEAT repeats region" evidence="1">
    <location>
        <begin position="58"/>
        <end position="549"/>
    </location>
</feature>
<dbReference type="GO" id="GO:0000502">
    <property type="term" value="C:proteasome complex"/>
    <property type="evidence" value="ECO:0007669"/>
    <property type="project" value="UniProtKB-KW"/>
</dbReference>
<organism evidence="3 4">
    <name type="scientific">Plakobranchus ocellatus</name>
    <dbReference type="NCBI Taxonomy" id="259542"/>
    <lineage>
        <taxon>Eukaryota</taxon>
        <taxon>Metazoa</taxon>
        <taxon>Spiralia</taxon>
        <taxon>Lophotrochozoa</taxon>
        <taxon>Mollusca</taxon>
        <taxon>Gastropoda</taxon>
        <taxon>Heterobranchia</taxon>
        <taxon>Euthyneura</taxon>
        <taxon>Panpulmonata</taxon>
        <taxon>Sacoglossa</taxon>
        <taxon>Placobranchoidea</taxon>
        <taxon>Plakobranchidae</taxon>
        <taxon>Plakobranchus</taxon>
    </lineage>
</organism>
<dbReference type="GO" id="GO:0016504">
    <property type="term" value="F:peptidase activator activity"/>
    <property type="evidence" value="ECO:0007669"/>
    <property type="project" value="InterPro"/>
</dbReference>
<dbReference type="GO" id="GO:0005634">
    <property type="term" value="C:nucleus"/>
    <property type="evidence" value="ECO:0007669"/>
    <property type="project" value="TreeGrafter"/>
</dbReference>
<evidence type="ECO:0000259" key="2">
    <source>
        <dbReference type="Pfam" id="PF23096"/>
    </source>
</evidence>
<dbReference type="InterPro" id="IPR035309">
    <property type="entry name" value="PSME4"/>
</dbReference>
<evidence type="ECO:0000313" key="3">
    <source>
        <dbReference type="EMBL" id="GFN96540.1"/>
    </source>
</evidence>
<protein>
    <submittedName>
        <fullName evidence="3">Proteasome activator complex subunit 4</fullName>
    </submittedName>
</protein>
<dbReference type="PANTHER" id="PTHR32170">
    <property type="entry name" value="PROTEASOME ACTIVATOR COMPLEX SUBUNIT 4"/>
    <property type="match status" value="1"/>
</dbReference>
<keyword evidence="3" id="KW-0647">Proteasome</keyword>
<dbReference type="GO" id="GO:0070628">
    <property type="term" value="F:proteasome binding"/>
    <property type="evidence" value="ECO:0007669"/>
    <property type="project" value="InterPro"/>
</dbReference>
<feature type="domain" description="Proteasome activator complex subunit 4-like HEAT repeat-like" evidence="2">
    <location>
        <begin position="905"/>
        <end position="1175"/>
    </location>
</feature>
<dbReference type="GO" id="GO:0010499">
    <property type="term" value="P:proteasomal ubiquitin-independent protein catabolic process"/>
    <property type="evidence" value="ECO:0007669"/>
    <property type="project" value="TreeGrafter"/>
</dbReference>
<gene>
    <name evidence="3" type="ORF">PoB_002304600</name>
</gene>
<reference evidence="3 4" key="1">
    <citation type="journal article" date="2021" name="Elife">
        <title>Chloroplast acquisition without the gene transfer in kleptoplastic sea slugs, Plakobranchus ocellatus.</title>
        <authorList>
            <person name="Maeda T."/>
            <person name="Takahashi S."/>
            <person name="Yoshida T."/>
            <person name="Shimamura S."/>
            <person name="Takaki Y."/>
            <person name="Nagai Y."/>
            <person name="Toyoda A."/>
            <person name="Suzuki Y."/>
            <person name="Arimoto A."/>
            <person name="Ishii H."/>
            <person name="Satoh N."/>
            <person name="Nishiyama T."/>
            <person name="Hasebe M."/>
            <person name="Maruyama T."/>
            <person name="Minagawa J."/>
            <person name="Obokata J."/>
            <person name="Shigenobu S."/>
        </authorList>
    </citation>
    <scope>NUCLEOTIDE SEQUENCE [LARGE SCALE GENOMIC DNA]</scope>
</reference>
<dbReference type="InterPro" id="IPR016024">
    <property type="entry name" value="ARM-type_fold"/>
</dbReference>
<dbReference type="Proteomes" id="UP000735302">
    <property type="component" value="Unassembled WGS sequence"/>
</dbReference>
<dbReference type="PANTHER" id="PTHR32170:SF3">
    <property type="entry name" value="PROTEASOME ACTIVATOR COMPLEX SUBUNIT 4"/>
    <property type="match status" value="1"/>
</dbReference>
<dbReference type="SUPFAM" id="SSF48371">
    <property type="entry name" value="ARM repeat"/>
    <property type="match status" value="1"/>
</dbReference>
<evidence type="ECO:0000259" key="1">
    <source>
        <dbReference type="Pfam" id="PF16507"/>
    </source>
</evidence>
<dbReference type="AlphaFoldDB" id="A0AAV3ZKS5"/>
<dbReference type="InterPro" id="IPR055455">
    <property type="entry name" value="HEAT_PSME4"/>
</dbReference>
<dbReference type="Pfam" id="PF23096">
    <property type="entry name" value="HEAT_PSME4"/>
    <property type="match status" value="1"/>
</dbReference>
<keyword evidence="4" id="KW-1185">Reference proteome</keyword>